<dbReference type="Proteomes" id="UP000790377">
    <property type="component" value="Unassembled WGS sequence"/>
</dbReference>
<evidence type="ECO:0000313" key="1">
    <source>
        <dbReference type="EMBL" id="KAH7916097.1"/>
    </source>
</evidence>
<name>A0ACB8AUM5_9AGAM</name>
<organism evidence="1 2">
    <name type="scientific">Hygrophoropsis aurantiaca</name>
    <dbReference type="NCBI Taxonomy" id="72124"/>
    <lineage>
        <taxon>Eukaryota</taxon>
        <taxon>Fungi</taxon>
        <taxon>Dikarya</taxon>
        <taxon>Basidiomycota</taxon>
        <taxon>Agaricomycotina</taxon>
        <taxon>Agaricomycetes</taxon>
        <taxon>Agaricomycetidae</taxon>
        <taxon>Boletales</taxon>
        <taxon>Coniophorineae</taxon>
        <taxon>Hygrophoropsidaceae</taxon>
        <taxon>Hygrophoropsis</taxon>
    </lineage>
</organism>
<protein>
    <submittedName>
        <fullName evidence="1">Uncharacterized protein</fullName>
    </submittedName>
</protein>
<accession>A0ACB8AUM5</accession>
<proteinExistence type="predicted"/>
<dbReference type="EMBL" id="MU267593">
    <property type="protein sequence ID" value="KAH7916097.1"/>
    <property type="molecule type" value="Genomic_DNA"/>
</dbReference>
<reference evidence="1" key="1">
    <citation type="journal article" date="2021" name="New Phytol.">
        <title>Evolutionary innovations through gain and loss of genes in the ectomycorrhizal Boletales.</title>
        <authorList>
            <person name="Wu G."/>
            <person name="Miyauchi S."/>
            <person name="Morin E."/>
            <person name="Kuo A."/>
            <person name="Drula E."/>
            <person name="Varga T."/>
            <person name="Kohler A."/>
            <person name="Feng B."/>
            <person name="Cao Y."/>
            <person name="Lipzen A."/>
            <person name="Daum C."/>
            <person name="Hundley H."/>
            <person name="Pangilinan J."/>
            <person name="Johnson J."/>
            <person name="Barry K."/>
            <person name="LaButti K."/>
            <person name="Ng V."/>
            <person name="Ahrendt S."/>
            <person name="Min B."/>
            <person name="Choi I.G."/>
            <person name="Park H."/>
            <person name="Plett J.M."/>
            <person name="Magnuson J."/>
            <person name="Spatafora J.W."/>
            <person name="Nagy L.G."/>
            <person name="Henrissat B."/>
            <person name="Grigoriev I.V."/>
            <person name="Yang Z.L."/>
            <person name="Xu J."/>
            <person name="Martin F.M."/>
        </authorList>
    </citation>
    <scope>NUCLEOTIDE SEQUENCE</scope>
    <source>
        <strain evidence="1">ATCC 28755</strain>
    </source>
</reference>
<keyword evidence="2" id="KW-1185">Reference proteome</keyword>
<comment type="caution">
    <text evidence="1">The sequence shown here is derived from an EMBL/GenBank/DDBJ whole genome shotgun (WGS) entry which is preliminary data.</text>
</comment>
<sequence>MAECYQVGRHWRLRLDLQIVATRPPIHITPFVYYRYNPKAEFGAAAPYEPHELAAPLSHKPVQFQRDLSNSNSIYERTLESVIKHWSRLSHKDESLEAFASPFAMADPTFIQVLQVTQKTNYANVAVGALVAYDQALSFSQEVDFIWNRNWGFMTVLYLIARYSGSLCLIGSAVGYVYIGWTYSGIWNPNSYVNTYLAVMWATNIFLLSMQAILVIRVYALFNQSKKLLIFLATSYALQAAAVFVMTALEYNYRALHEDIVSIGPAIGSVMQSVVNSNNSPSLGFLSLDSTIVSVVFDGVLLFFALWAFEMVYQCACENIGSGSFDIFPLLNISIVLLNNILNVFNALAVVAGPRMVISLRAQESKMRGVEGDLSEEISTVQFGITKPPTQSQSVMQEGGGLQVTDENVQID</sequence>
<evidence type="ECO:0000313" key="2">
    <source>
        <dbReference type="Proteomes" id="UP000790377"/>
    </source>
</evidence>
<gene>
    <name evidence="1" type="ORF">BJ138DRAFT_1097308</name>
</gene>